<sequence length="41" mass="5074">MNFSLLYFRTKRKRFRHILSIGFFKESGNTLRNLGRNFFYP</sequence>
<comment type="caution">
    <text evidence="1">The sequence shown here is derived from an EMBL/GenBank/DDBJ whole genome shotgun (WGS) entry which is preliminary data.</text>
</comment>
<dbReference type="EMBL" id="AFLV02000009">
    <property type="protein sequence ID" value="EKR66112.1"/>
    <property type="molecule type" value="Genomic_DNA"/>
</dbReference>
<organism evidence="1 2">
    <name type="scientific">Leptospira weilii str. 2006001853</name>
    <dbReference type="NCBI Taxonomy" id="1001589"/>
    <lineage>
        <taxon>Bacteria</taxon>
        <taxon>Pseudomonadati</taxon>
        <taxon>Spirochaetota</taxon>
        <taxon>Spirochaetia</taxon>
        <taxon>Leptospirales</taxon>
        <taxon>Leptospiraceae</taxon>
        <taxon>Leptospira</taxon>
    </lineage>
</organism>
<proteinExistence type="predicted"/>
<dbReference type="AlphaFoldDB" id="A0A828Z487"/>
<name>A0A828Z487_9LEPT</name>
<evidence type="ECO:0000313" key="2">
    <source>
        <dbReference type="Proteomes" id="UP000001338"/>
    </source>
</evidence>
<reference evidence="1 2" key="1">
    <citation type="submission" date="2012-10" db="EMBL/GenBank/DDBJ databases">
        <authorList>
            <person name="Harkins D.M."/>
            <person name="Durkin A.S."/>
            <person name="Brinkac L.M."/>
            <person name="Haft D.H."/>
            <person name="Selengut J.D."/>
            <person name="Sanka R."/>
            <person name="DePew J."/>
            <person name="Purushe J."/>
            <person name="Whelen A.C."/>
            <person name="Vinetz J.M."/>
            <person name="Sutton G.G."/>
            <person name="Nierman W.C."/>
            <person name="Fouts D.E."/>
        </authorList>
    </citation>
    <scope>NUCLEOTIDE SEQUENCE [LARGE SCALE GENOMIC DNA]</scope>
    <source>
        <strain evidence="1 2">2006001853</strain>
    </source>
</reference>
<gene>
    <name evidence="1" type="ORF">LEP1GSC036_0761</name>
</gene>
<evidence type="ECO:0000313" key="1">
    <source>
        <dbReference type="EMBL" id="EKR66112.1"/>
    </source>
</evidence>
<protein>
    <submittedName>
        <fullName evidence="1">Uncharacterized protein</fullName>
    </submittedName>
</protein>
<dbReference type="Proteomes" id="UP000001338">
    <property type="component" value="Unassembled WGS sequence"/>
</dbReference>
<accession>A0A828Z487</accession>